<comment type="subcellular location">
    <subcellularLocation>
        <location evidence="1">Nucleus</location>
    </subcellularLocation>
</comment>
<dbReference type="Gene3D" id="1.10.10.10">
    <property type="entry name" value="Winged helix-like DNA-binding domain superfamily/Winged helix DNA-binding domain"/>
    <property type="match status" value="1"/>
</dbReference>
<feature type="compositionally biased region" description="Polar residues" evidence="6">
    <location>
        <begin position="701"/>
        <end position="720"/>
    </location>
</feature>
<feature type="domain" description="HSF-type DNA-binding" evidence="7">
    <location>
        <begin position="60"/>
        <end position="84"/>
    </location>
</feature>
<organism evidence="8 9">
    <name type="scientific">Coemansia umbellata</name>
    <dbReference type="NCBI Taxonomy" id="1424467"/>
    <lineage>
        <taxon>Eukaryota</taxon>
        <taxon>Fungi</taxon>
        <taxon>Fungi incertae sedis</taxon>
        <taxon>Zoopagomycota</taxon>
        <taxon>Kickxellomycotina</taxon>
        <taxon>Kickxellomycetes</taxon>
        <taxon>Kickxellales</taxon>
        <taxon>Kickxellaceae</taxon>
        <taxon>Coemansia</taxon>
    </lineage>
</organism>
<evidence type="ECO:0000259" key="7">
    <source>
        <dbReference type="PROSITE" id="PS00434"/>
    </source>
</evidence>
<evidence type="ECO:0000313" key="9">
    <source>
        <dbReference type="Proteomes" id="UP001151295"/>
    </source>
</evidence>
<evidence type="ECO:0000256" key="4">
    <source>
        <dbReference type="ARBA" id="ARBA00023242"/>
    </source>
</evidence>
<reference evidence="8" key="1">
    <citation type="submission" date="2022-07" db="EMBL/GenBank/DDBJ databases">
        <title>Phylogenomic reconstructions and comparative analyses of Kickxellomycotina fungi.</title>
        <authorList>
            <person name="Reynolds N.K."/>
            <person name="Stajich J.E."/>
            <person name="Barry K."/>
            <person name="Grigoriev I.V."/>
            <person name="Crous P."/>
            <person name="Smith M.E."/>
        </authorList>
    </citation>
    <scope>NUCLEOTIDE SEQUENCE</scope>
    <source>
        <strain evidence="8">BCRC 34882</strain>
    </source>
</reference>
<dbReference type="PANTHER" id="PTHR10015">
    <property type="entry name" value="HEAT SHOCK TRANSCRIPTION FACTOR"/>
    <property type="match status" value="1"/>
</dbReference>
<dbReference type="PROSITE" id="PS00434">
    <property type="entry name" value="HSF_DOMAIN"/>
    <property type="match status" value="1"/>
</dbReference>
<dbReference type="SUPFAM" id="SSF46785">
    <property type="entry name" value="Winged helix' DNA-binding domain"/>
    <property type="match status" value="1"/>
</dbReference>
<feature type="region of interest" description="Disordered" evidence="6">
    <location>
        <begin position="1811"/>
        <end position="1857"/>
    </location>
</feature>
<dbReference type="InterPro" id="IPR036390">
    <property type="entry name" value="WH_DNA-bd_sf"/>
</dbReference>
<keyword evidence="9" id="KW-1185">Reference proteome</keyword>
<dbReference type="PANTHER" id="PTHR10015:SF427">
    <property type="entry name" value="HEAT SHOCK FACTOR PROTEIN"/>
    <property type="match status" value="1"/>
</dbReference>
<dbReference type="InterPro" id="IPR036388">
    <property type="entry name" value="WH-like_DNA-bd_sf"/>
</dbReference>
<feature type="region of interest" description="Disordered" evidence="6">
    <location>
        <begin position="125"/>
        <end position="194"/>
    </location>
</feature>
<feature type="compositionally biased region" description="Polar residues" evidence="6">
    <location>
        <begin position="1639"/>
        <end position="1654"/>
    </location>
</feature>
<name>A0ABQ8PK97_9FUNG</name>
<feature type="region of interest" description="Disordered" evidence="6">
    <location>
        <begin position="1639"/>
        <end position="1674"/>
    </location>
</feature>
<dbReference type="EMBL" id="JANBQD010000050">
    <property type="protein sequence ID" value="KAJ1990503.1"/>
    <property type="molecule type" value="Genomic_DNA"/>
</dbReference>
<feature type="compositionally biased region" description="Low complexity" evidence="6">
    <location>
        <begin position="1655"/>
        <end position="1671"/>
    </location>
</feature>
<feature type="compositionally biased region" description="Polar residues" evidence="6">
    <location>
        <begin position="352"/>
        <end position="361"/>
    </location>
</feature>
<accession>A0ABQ8PK97</accession>
<dbReference type="InterPro" id="IPR000232">
    <property type="entry name" value="HSF_DNA-bd"/>
</dbReference>
<evidence type="ECO:0000256" key="1">
    <source>
        <dbReference type="ARBA" id="ARBA00004123"/>
    </source>
</evidence>
<feature type="region of interest" description="Disordered" evidence="6">
    <location>
        <begin position="1741"/>
        <end position="1776"/>
    </location>
</feature>
<dbReference type="PRINTS" id="PR00056">
    <property type="entry name" value="HSFDOMAIN"/>
</dbReference>
<dbReference type="Pfam" id="PF00447">
    <property type="entry name" value="HSF_DNA-bind"/>
    <property type="match status" value="1"/>
</dbReference>
<feature type="compositionally biased region" description="Polar residues" evidence="6">
    <location>
        <begin position="290"/>
        <end position="309"/>
    </location>
</feature>
<feature type="compositionally biased region" description="Polar residues" evidence="6">
    <location>
        <begin position="1845"/>
        <end position="1857"/>
    </location>
</feature>
<feature type="compositionally biased region" description="Polar residues" evidence="6">
    <location>
        <begin position="656"/>
        <end position="671"/>
    </location>
</feature>
<proteinExistence type="inferred from homology"/>
<comment type="similarity">
    <text evidence="2 5">Belongs to the HSF family.</text>
</comment>
<feature type="region of interest" description="Disordered" evidence="6">
    <location>
        <begin position="656"/>
        <end position="681"/>
    </location>
</feature>
<feature type="region of interest" description="Disordered" evidence="6">
    <location>
        <begin position="264"/>
        <end position="363"/>
    </location>
</feature>
<feature type="compositionally biased region" description="Basic residues" evidence="6">
    <location>
        <begin position="1587"/>
        <end position="1597"/>
    </location>
</feature>
<feature type="compositionally biased region" description="Acidic residues" evidence="6">
    <location>
        <begin position="312"/>
        <end position="322"/>
    </location>
</feature>
<comment type="caution">
    <text evidence="8">The sequence shown here is derived from an EMBL/GenBank/DDBJ whole genome shotgun (WGS) entry which is preliminary data.</text>
</comment>
<gene>
    <name evidence="8" type="primary">CTA8_1</name>
    <name evidence="8" type="ORF">EDC05_004044</name>
</gene>
<keyword evidence="8" id="KW-0346">Stress response</keyword>
<feature type="region of interest" description="Disordered" evidence="6">
    <location>
        <begin position="1689"/>
        <end position="1713"/>
    </location>
</feature>
<keyword evidence="3" id="KW-0238">DNA-binding</keyword>
<evidence type="ECO:0000256" key="2">
    <source>
        <dbReference type="ARBA" id="ARBA00006403"/>
    </source>
</evidence>
<feature type="compositionally biased region" description="Acidic residues" evidence="6">
    <location>
        <begin position="140"/>
        <end position="158"/>
    </location>
</feature>
<dbReference type="Proteomes" id="UP001151295">
    <property type="component" value="Unassembled WGS sequence"/>
</dbReference>
<feature type="region of interest" description="Disordered" evidence="6">
    <location>
        <begin position="1578"/>
        <end position="1621"/>
    </location>
</feature>
<evidence type="ECO:0000256" key="5">
    <source>
        <dbReference type="RuleBase" id="RU004020"/>
    </source>
</evidence>
<protein>
    <submittedName>
        <fullName evidence="8">Heat shock transcription factor</fullName>
    </submittedName>
</protein>
<evidence type="ECO:0000256" key="3">
    <source>
        <dbReference type="ARBA" id="ARBA00023125"/>
    </source>
</evidence>
<keyword evidence="4" id="KW-0539">Nucleus</keyword>
<feature type="region of interest" description="Disordered" evidence="6">
    <location>
        <begin position="701"/>
        <end position="721"/>
    </location>
</feature>
<evidence type="ECO:0000256" key="6">
    <source>
        <dbReference type="SAM" id="MobiDB-lite"/>
    </source>
</evidence>
<sequence>MSGVVSRRVNNLHRNITVTPFLNKLYSMVDDGASDDLIRWSEDGNSFVVLKHEDFAKEVLPRFFKHSNFSSFVRQLNMYGFHKVPHLQQGGLITDGPNAESWEFSNANFQRGQPDLLHFIRRKKGNRDGTGADQEGTDSLTDEQDQQDADTNDSEDDVSPVAVTPRKTEKASGRQGNRKPIVSAGSTKTRTSRAPPADLTRILKEIQIIRDHQMTISTDIKRLQEENQSLWVQASVAEERYKKHQETIDKILRFLATVFSPDSRQVEHNPPLRRLISHIPENTIRGKGVRNSSEPGSSSSVLTQRQDSGNIYEDDDVDEDFISEQPPDKKMRTGSLNTSSRITEMPSPASPKATSAEQSTRGIKRKVSNPISTALTRTQPRPLNTNISMPNMNNASALVTSPGNPYSALRAQSKSLEQVQNEIDFLGTSLENLTRQLQYGPQMNNNNIAAVSSTGNIPLALASLPTSTAHLSTGALQQPLPAVPTSSKGVDLASIFSNDTLDNLALALSGASSLPTSAIAASANQAFAPENAILNGTSMASLGLTGNVPAAVPSANISGIPNSTASTTAAAGTYTGAGMNGVEKFDPSIWMEMINALTPEQYEYVQNYFRLVSGGNGVPLLTAANTNGIADSPEVAHETPFLDFVDPNAEAGLDSGLSSITPQTADTSNADMSDPAAIPSSTATADDYTQILLSALHSNTSTKSPITSGIPTSSGPQTSIDPDLTASLLGAISTAGSSDQNTPLTAIVGSMASPISGTNATTANVFPSIALDNYQPLVRIITRILVFLASKNEALTWNYEIIDLGVRQRAMRVQAKRRVAERKQLSMDTIEELEATLSKHQSKREKQGKAQGKIASSGTRRAVLDTLNERLMCLEADVEWGDPALMRSPTRHAAGARTWTDPTRLNESISVRSHLYVVGHAPGTLDELDSFVYGASAQQNQSAALLDKLLMVRNGVVGNGIWESYARKRVGVSWIRPSDRKPIAHMDPVDILIEGVFDCCYEALGGCVMTIPELDVNTVLPFSSVFSQLHRVRTYPSWSRKFAREISAVVDYLASAFSCCHSNLAGGSTENNASEKQAWVVTFSTNQMESSTVTGANRFYLIQAKPTNRQWLNNGRLLRRYNMPEMVALASDLKNTQLQKQGLLKENAVEAACTELYSIVYWPLIVCFLNQEPVCCSVQSEYRDFVLSKIVLAQVRSEIDNSSEDIYMAIIPTASCIAALYFMDSATYLSVKDYVSAADIEDRNEASQSESIDDLLDNFKGSHLEDWMWSNNRGELSIVPSDISAVNVQFDNAECDCASISAEFDPEAQLSLPVMPGGISRDANAETRIISLDKDPTECSSGPREPMISLISSDTLTLEMWYSELYLKVISEANPSFNRSIEALAYLFDSISTQGNSKIDIIQLSKVLLSSATIEDTFELDAQTQIPELNHSNSCSFKSMREQAIADIQKDVGAVAKRIWQLHECQLQILLHLFCLDRFCADSQEESGVDKEKLTESLRDLVDLLCIWASVNDLGGSSSSNAQPSSSNVFDSENCSNDLAATFIGGPNVSRFATSLSNIVEELRIQCGWVPPSTRNVEVSENVAEAKRRKGTPRKITRSSTQDRSEVIVHQRKSLSQVASGRKLARHLDELICSNKSQHQKGVTLDNSKPSYTTNKQSPSNKQKQQQPQPQLRLPLHLIRQIKSEVVMTMRSTSSKKSRAISSGTSRNSTISTKNVINSGSEKALCTSTFVQQRDLGKRAPLPDFPALNSSPSPNSHIKCACPAPETPKTKRQRVDAYAPANSSPTMLFSSPSLSAASHYIYGSEEDGDDLFEQSPLARSSLIHNKHTQQQQQSGEIGGDESAYGRNQSGSRRTLEF</sequence>
<dbReference type="SMART" id="SM00415">
    <property type="entry name" value="HSF"/>
    <property type="match status" value="1"/>
</dbReference>
<evidence type="ECO:0000313" key="8">
    <source>
        <dbReference type="EMBL" id="KAJ1990503.1"/>
    </source>
</evidence>